<dbReference type="EMBL" id="SMBT01000001">
    <property type="protein sequence ID" value="TCU90286.1"/>
    <property type="molecule type" value="Genomic_DNA"/>
</dbReference>
<gene>
    <name evidence="3" type="ORF">EV682_101311</name>
    <name evidence="2" type="ORF">NCTC11159_00329</name>
</gene>
<keyword evidence="5" id="KW-1185">Reference proteome</keyword>
<dbReference type="EMBL" id="UGHR01000001">
    <property type="protein sequence ID" value="STQ89313.1"/>
    <property type="molecule type" value="Genomic_DNA"/>
</dbReference>
<dbReference type="Proteomes" id="UP000295794">
    <property type="component" value="Unassembled WGS sequence"/>
</dbReference>
<dbReference type="Proteomes" id="UP000255108">
    <property type="component" value="Unassembled WGS sequence"/>
</dbReference>
<dbReference type="InterPro" id="IPR025139">
    <property type="entry name" value="DUF4062"/>
</dbReference>
<feature type="domain" description="DUF4062" evidence="1">
    <location>
        <begin position="10"/>
        <end position="100"/>
    </location>
</feature>
<name>A0A377Q300_9NEIS</name>
<evidence type="ECO:0000313" key="5">
    <source>
        <dbReference type="Proteomes" id="UP000295794"/>
    </source>
</evidence>
<reference evidence="3 5" key="2">
    <citation type="submission" date="2019-03" db="EMBL/GenBank/DDBJ databases">
        <title>Genomic Encyclopedia of Type Strains, Phase IV (KMG-IV): sequencing the most valuable type-strain genomes for metagenomic binning, comparative biology and taxonomic classification.</title>
        <authorList>
            <person name="Goeker M."/>
        </authorList>
    </citation>
    <scope>NUCLEOTIDE SEQUENCE [LARGE SCALE GENOMIC DNA]</scope>
    <source>
        <strain evidence="3 5">DSM 3764</strain>
    </source>
</reference>
<dbReference type="OrthoDB" id="9784936at2"/>
<dbReference type="AlphaFoldDB" id="A0A377Q300"/>
<dbReference type="RefSeq" id="WP_115225774.1">
    <property type="nucleotide sequence ID" value="NZ_CAWOLO010000001.1"/>
</dbReference>
<evidence type="ECO:0000259" key="1">
    <source>
        <dbReference type="Pfam" id="PF13271"/>
    </source>
</evidence>
<protein>
    <recommendedName>
        <fullName evidence="1">DUF4062 domain-containing protein</fullName>
    </recommendedName>
</protein>
<proteinExistence type="predicted"/>
<evidence type="ECO:0000313" key="4">
    <source>
        <dbReference type="Proteomes" id="UP000255108"/>
    </source>
</evidence>
<organism evidence="2 4">
    <name type="scientific">Iodobacter fluviatilis</name>
    <dbReference type="NCBI Taxonomy" id="537"/>
    <lineage>
        <taxon>Bacteria</taxon>
        <taxon>Pseudomonadati</taxon>
        <taxon>Pseudomonadota</taxon>
        <taxon>Betaproteobacteria</taxon>
        <taxon>Neisseriales</taxon>
        <taxon>Chitinibacteraceae</taxon>
        <taxon>Iodobacter</taxon>
    </lineage>
</organism>
<evidence type="ECO:0000313" key="2">
    <source>
        <dbReference type="EMBL" id="STQ89313.1"/>
    </source>
</evidence>
<sequence length="287" mass="32215">MAYQATVIPVMIASPGDVFEEREIVREVVHTWNYINSTRNGVVLMPAGWETHSSPELGSRAQELINSRVLKDCDLLIGVFWTRLGTPTGEAKSGTVEEIERHIETGKPAMIYFSSKPVALQSIDLTQYQALQEFKKKCEGLGLVEEFENTIDFKEKISRHLQLCIHHNPHIKSLFESRPDTTEDVDFVATYVETRNHELSDEAQVLLKAASKDTNGTILKIAVIGSRFIQAGESSFGGQGGRESARWEYALNELVDRNFVVERGHKGEVFELTHEGWALADTLPDDL</sequence>
<dbReference type="Pfam" id="PF13271">
    <property type="entry name" value="DUF4062"/>
    <property type="match status" value="1"/>
</dbReference>
<reference evidence="2 4" key="1">
    <citation type="submission" date="2018-06" db="EMBL/GenBank/DDBJ databases">
        <authorList>
            <consortium name="Pathogen Informatics"/>
            <person name="Doyle S."/>
        </authorList>
    </citation>
    <scope>NUCLEOTIDE SEQUENCE [LARGE SCALE GENOMIC DNA]</scope>
    <source>
        <strain evidence="2 4">NCTC11159</strain>
    </source>
</reference>
<accession>A0A377Q300</accession>
<evidence type="ECO:0000313" key="3">
    <source>
        <dbReference type="EMBL" id="TCU90286.1"/>
    </source>
</evidence>